<evidence type="ECO:0000259" key="4">
    <source>
        <dbReference type="PROSITE" id="PS51294"/>
    </source>
</evidence>
<comment type="caution">
    <text evidence="5">The sequence shown here is derived from an EMBL/GenBank/DDBJ whole genome shotgun (WGS) entry which is preliminary data.</text>
</comment>
<dbReference type="PANTHER" id="PTHR47807">
    <property type="entry name" value="PROTEIN TBF1"/>
    <property type="match status" value="1"/>
</dbReference>
<feature type="region of interest" description="Disordered" evidence="3">
    <location>
        <begin position="641"/>
        <end position="674"/>
    </location>
</feature>
<feature type="region of interest" description="Disordered" evidence="3">
    <location>
        <begin position="497"/>
        <end position="519"/>
    </location>
</feature>
<dbReference type="InterPro" id="IPR009057">
    <property type="entry name" value="Homeodomain-like_sf"/>
</dbReference>
<feature type="compositionally biased region" description="Low complexity" evidence="3">
    <location>
        <begin position="16"/>
        <end position="30"/>
    </location>
</feature>
<evidence type="ECO:0000256" key="3">
    <source>
        <dbReference type="SAM" id="MobiDB-lite"/>
    </source>
</evidence>
<dbReference type="Proteomes" id="UP000774617">
    <property type="component" value="Unassembled WGS sequence"/>
</dbReference>
<dbReference type="SUPFAM" id="SSF46689">
    <property type="entry name" value="Homeodomain-like"/>
    <property type="match status" value="1"/>
</dbReference>
<feature type="domain" description="HTH myb-type" evidence="4">
    <location>
        <begin position="514"/>
        <end position="567"/>
    </location>
</feature>
<feature type="region of interest" description="Disordered" evidence="3">
    <location>
        <begin position="462"/>
        <end position="482"/>
    </location>
</feature>
<feature type="compositionally biased region" description="Polar residues" evidence="3">
    <location>
        <begin position="462"/>
        <end position="473"/>
    </location>
</feature>
<evidence type="ECO:0000313" key="5">
    <source>
        <dbReference type="EMBL" id="KAH7054589.1"/>
    </source>
</evidence>
<dbReference type="EMBL" id="JAGTJR010000009">
    <property type="protein sequence ID" value="KAH7054589.1"/>
    <property type="molecule type" value="Genomic_DNA"/>
</dbReference>
<evidence type="ECO:0000256" key="2">
    <source>
        <dbReference type="ARBA" id="ARBA00023242"/>
    </source>
</evidence>
<dbReference type="PROSITE" id="PS51294">
    <property type="entry name" value="HTH_MYB"/>
    <property type="match status" value="1"/>
</dbReference>
<keyword evidence="1" id="KW-0238">DNA-binding</keyword>
<proteinExistence type="predicted"/>
<evidence type="ECO:0000256" key="1">
    <source>
        <dbReference type="ARBA" id="ARBA00023125"/>
    </source>
</evidence>
<accession>A0ABQ8GG16</accession>
<gene>
    <name evidence="5" type="ORF">B0J12DRAFT_658235</name>
</gene>
<reference evidence="5 6" key="1">
    <citation type="journal article" date="2021" name="Nat. Commun.">
        <title>Genetic determinants of endophytism in the Arabidopsis root mycobiome.</title>
        <authorList>
            <person name="Mesny F."/>
            <person name="Miyauchi S."/>
            <person name="Thiergart T."/>
            <person name="Pickel B."/>
            <person name="Atanasova L."/>
            <person name="Karlsson M."/>
            <person name="Huettel B."/>
            <person name="Barry K.W."/>
            <person name="Haridas S."/>
            <person name="Chen C."/>
            <person name="Bauer D."/>
            <person name="Andreopoulos W."/>
            <person name="Pangilinan J."/>
            <person name="LaButti K."/>
            <person name="Riley R."/>
            <person name="Lipzen A."/>
            <person name="Clum A."/>
            <person name="Drula E."/>
            <person name="Henrissat B."/>
            <person name="Kohler A."/>
            <person name="Grigoriev I.V."/>
            <person name="Martin F.M."/>
            <person name="Hacquard S."/>
        </authorList>
    </citation>
    <scope>NUCLEOTIDE SEQUENCE [LARGE SCALE GENOMIC DNA]</scope>
    <source>
        <strain evidence="5 6">MPI-SDFR-AT-0080</strain>
    </source>
</reference>
<evidence type="ECO:0000313" key="6">
    <source>
        <dbReference type="Proteomes" id="UP000774617"/>
    </source>
</evidence>
<feature type="region of interest" description="Disordered" evidence="3">
    <location>
        <begin position="1"/>
        <end position="76"/>
    </location>
</feature>
<keyword evidence="6" id="KW-1185">Reference proteome</keyword>
<dbReference type="InterPro" id="IPR017930">
    <property type="entry name" value="Myb_dom"/>
</dbReference>
<dbReference type="InterPro" id="IPR013867">
    <property type="entry name" value="Telomere_rpt-bd_fac_dimer_dom"/>
</dbReference>
<dbReference type="Gene3D" id="1.10.10.60">
    <property type="entry name" value="Homeodomain-like"/>
    <property type="match status" value="1"/>
</dbReference>
<protein>
    <submittedName>
        <fullName evidence="5">Telomere repeat binding factor-domain-containing protein</fullName>
    </submittedName>
</protein>
<dbReference type="CDD" id="cd11660">
    <property type="entry name" value="SANT_TRF"/>
    <property type="match status" value="1"/>
</dbReference>
<sequence length="674" mass="73134">MARPLDLSSDSPVAPGPQTSAPSSTSPTQGRAPKRPAQAVGAPSKRLKSQPLGPQALNGPHPPPSAQPAGLSLHQPASAGQSNAFAVNYTATASSGPESFVSPFGTGWSQMPANYYDSSFAVPMAQQPFAPSYDPQFVTQQSPIYSEPYSPASEVSPELVKSLPMLDRLSSRILGTIGQHSFQDTLNAVNKVDTPAGQEYASLRANFDQLFKQYSQGNPFIDAKVLHLDGSQHVSIVRKANLAAFVSSIFGGQEVSLDELNKHFLDIFVPLKGRFLKWQGGLYLELKTQAYIRELMKGEKRQGVIDRLFPTDLAEKMLNLHPEIKQLTPEELEFAKSVAQRRQYLLAEPDNVEARILLPKKHGWNDFLREINTCIGKNLDGASAASRQSSQSSMYSNAGAQGISPSGFYSHMQDAVSGNYDETITRAALMAHAALHGQQPTNSSDAQPNAISFYQAYPQVAQQHQPSIPASKTPNPPSPIAVQSAPTQVLYDRARSASTVRAPPNSRKPGAANQRRPWSIEEERALMDGLDRVKGPHWSQILALYGPGGTISEILKDRNQVQLKDKARNLKLFFLKSGVEVPVYLQGVTGDLKTRAPAQAAKQEALAKQRREEQEGKMREQRMQMDAAAVLAAGRWPGAGETFPQMGFPSATQSHAAIDPSLRASEGSGNAQDL</sequence>
<dbReference type="Pfam" id="PF08558">
    <property type="entry name" value="TRF"/>
    <property type="match status" value="1"/>
</dbReference>
<name>A0ABQ8GG16_9PEZI</name>
<keyword evidence="2" id="KW-0539">Nucleus</keyword>
<organism evidence="5 6">
    <name type="scientific">Macrophomina phaseolina</name>
    <dbReference type="NCBI Taxonomy" id="35725"/>
    <lineage>
        <taxon>Eukaryota</taxon>
        <taxon>Fungi</taxon>
        <taxon>Dikarya</taxon>
        <taxon>Ascomycota</taxon>
        <taxon>Pezizomycotina</taxon>
        <taxon>Dothideomycetes</taxon>
        <taxon>Dothideomycetes incertae sedis</taxon>
        <taxon>Botryosphaeriales</taxon>
        <taxon>Botryosphaeriaceae</taxon>
        <taxon>Macrophomina</taxon>
    </lineage>
</organism>
<dbReference type="PANTHER" id="PTHR47807:SF1">
    <property type="entry name" value="PROTEIN TBF1"/>
    <property type="match status" value="1"/>
</dbReference>
<dbReference type="InterPro" id="IPR052833">
    <property type="entry name" value="Telomeric_DNA-bd_trans-reg"/>
</dbReference>